<dbReference type="PANTHER" id="PTHR40465">
    <property type="entry name" value="CHROMOSOME 1, WHOLE GENOME SHOTGUN SEQUENCE"/>
    <property type="match status" value="1"/>
</dbReference>
<accession>A0A8H7CT39</accession>
<evidence type="ECO:0000313" key="5">
    <source>
        <dbReference type="Proteomes" id="UP000623467"/>
    </source>
</evidence>
<dbReference type="PANTHER" id="PTHR40465:SF1">
    <property type="entry name" value="DUF6534 DOMAIN-CONTAINING PROTEIN"/>
    <property type="match status" value="1"/>
</dbReference>
<evidence type="ECO:0000256" key="2">
    <source>
        <dbReference type="SAM" id="Phobius"/>
    </source>
</evidence>
<feature type="region of interest" description="Disordered" evidence="1">
    <location>
        <begin position="294"/>
        <end position="315"/>
    </location>
</feature>
<organism evidence="4 5">
    <name type="scientific">Mycena sanguinolenta</name>
    <dbReference type="NCBI Taxonomy" id="230812"/>
    <lineage>
        <taxon>Eukaryota</taxon>
        <taxon>Fungi</taxon>
        <taxon>Dikarya</taxon>
        <taxon>Basidiomycota</taxon>
        <taxon>Agaricomycotina</taxon>
        <taxon>Agaricomycetes</taxon>
        <taxon>Agaricomycetidae</taxon>
        <taxon>Agaricales</taxon>
        <taxon>Marasmiineae</taxon>
        <taxon>Mycenaceae</taxon>
        <taxon>Mycena</taxon>
    </lineage>
</organism>
<dbReference type="OrthoDB" id="2526919at2759"/>
<dbReference type="Pfam" id="PF20152">
    <property type="entry name" value="DUF6534"/>
    <property type="match status" value="1"/>
</dbReference>
<feature type="domain" description="DUF6534" evidence="3">
    <location>
        <begin position="183"/>
        <end position="264"/>
    </location>
</feature>
<keyword evidence="2" id="KW-0472">Membrane</keyword>
<feature type="compositionally biased region" description="Basic and acidic residues" evidence="1">
    <location>
        <begin position="299"/>
        <end position="315"/>
    </location>
</feature>
<dbReference type="InterPro" id="IPR045339">
    <property type="entry name" value="DUF6534"/>
</dbReference>
<feature type="transmembrane region" description="Helical" evidence="2">
    <location>
        <begin position="219"/>
        <end position="241"/>
    </location>
</feature>
<dbReference type="Proteomes" id="UP000623467">
    <property type="component" value="Unassembled WGS sequence"/>
</dbReference>
<feature type="transmembrane region" description="Helical" evidence="2">
    <location>
        <begin position="66"/>
        <end position="85"/>
    </location>
</feature>
<evidence type="ECO:0000313" key="4">
    <source>
        <dbReference type="EMBL" id="KAF7349374.1"/>
    </source>
</evidence>
<feature type="transmembrane region" description="Helical" evidence="2">
    <location>
        <begin position="177"/>
        <end position="198"/>
    </location>
</feature>
<gene>
    <name evidence="4" type="ORF">MSAN_01727200</name>
</gene>
<feature type="transmembrane region" description="Helical" evidence="2">
    <location>
        <begin position="30"/>
        <end position="54"/>
    </location>
</feature>
<dbReference type="AlphaFoldDB" id="A0A8H7CT39"/>
<protein>
    <recommendedName>
        <fullName evidence="3">DUF6534 domain-containing protein</fullName>
    </recommendedName>
</protein>
<name>A0A8H7CT39_9AGAR</name>
<feature type="transmembrane region" description="Helical" evidence="2">
    <location>
        <begin position="261"/>
        <end position="285"/>
    </location>
</feature>
<keyword evidence="2" id="KW-1133">Transmembrane helix</keyword>
<proteinExistence type="predicted"/>
<keyword evidence="5" id="KW-1185">Reference proteome</keyword>
<reference evidence="4" key="1">
    <citation type="submission" date="2020-05" db="EMBL/GenBank/DDBJ databases">
        <title>Mycena genomes resolve the evolution of fungal bioluminescence.</title>
        <authorList>
            <person name="Tsai I.J."/>
        </authorList>
    </citation>
    <scope>NUCLEOTIDE SEQUENCE</scope>
    <source>
        <strain evidence="4">160909Yilan</strain>
    </source>
</reference>
<feature type="transmembrane region" description="Helical" evidence="2">
    <location>
        <begin position="105"/>
        <end position="127"/>
    </location>
</feature>
<keyword evidence="2" id="KW-0812">Transmembrane</keyword>
<comment type="caution">
    <text evidence="4">The sequence shown here is derived from an EMBL/GenBank/DDBJ whole genome shotgun (WGS) entry which is preliminary data.</text>
</comment>
<dbReference type="EMBL" id="JACAZH010000016">
    <property type="protein sequence ID" value="KAF7349374.1"/>
    <property type="molecule type" value="Genomic_DNA"/>
</dbReference>
<evidence type="ECO:0000259" key="3">
    <source>
        <dbReference type="Pfam" id="PF20152"/>
    </source>
</evidence>
<evidence type="ECO:0000256" key="1">
    <source>
        <dbReference type="SAM" id="MobiDB-lite"/>
    </source>
</evidence>
<sequence>MSEITPDSGVPSDVPPPLASFMSEIGKFTIPLFVGTVINWALLGTLVVQVYIYYLAFPKDRRSSKVVVAFVVVVEVLQTLANTRDSIQIFGAGWGNPEVLETMDWARIGVPLLGSIVASMGQMFFAWRIYIIAQSLYVPILVALVTVFQFGAATWTAVDMLRVKNVLEVRLFKALEIWLAAMATCDLIIVAGMVFYLIKAREPEFTRTIKATLSRIIKVTVETGVLCAVAALVVLALFVAFDENNYHLGVCIWLSKVYSNSILIVSAFSLCALSIDQTYIGFILADTELSGAHRTRPVSPREHYQDDGDGRGRFQ</sequence>
<feature type="transmembrane region" description="Helical" evidence="2">
    <location>
        <begin position="136"/>
        <end position="157"/>
    </location>
</feature>